<dbReference type="KEGG" id="ppsr:I6J18_06785"/>
<evidence type="ECO:0000313" key="1">
    <source>
        <dbReference type="EMBL" id="QQT01562.1"/>
    </source>
</evidence>
<keyword evidence="2" id="KW-1185">Reference proteome</keyword>
<proteinExistence type="predicted"/>
<evidence type="ECO:0000313" key="2">
    <source>
        <dbReference type="Proteomes" id="UP000595254"/>
    </source>
</evidence>
<accession>A0A974NPF5</accession>
<dbReference type="RefSeq" id="WP_201648021.1">
    <property type="nucleotide sequence ID" value="NZ_CP068053.1"/>
</dbReference>
<reference evidence="1 2" key="1">
    <citation type="submission" date="2021-01" db="EMBL/GenBank/DDBJ databases">
        <title>FDA dAtabase for Regulatory Grade micrObial Sequences (FDA-ARGOS): Supporting development and validation of Infectious Disease Dx tests.</title>
        <authorList>
            <person name="Nelson B."/>
            <person name="Plummer A."/>
            <person name="Tallon L."/>
            <person name="Sadzewicz L."/>
            <person name="Zhao X."/>
            <person name="Boylan J."/>
            <person name="Ott S."/>
            <person name="Bowen H."/>
            <person name="Vavikolanu K."/>
            <person name="Mehta A."/>
            <person name="Aluvathingal J."/>
            <person name="Nadendla S."/>
            <person name="Myers T."/>
            <person name="Yan Y."/>
            <person name="Sichtig H."/>
        </authorList>
    </citation>
    <scope>NUCLEOTIDE SEQUENCE [LARGE SCALE GENOMIC DNA]</scope>
    <source>
        <strain evidence="1 2">FDAARGOS_1161</strain>
    </source>
</reference>
<protein>
    <submittedName>
        <fullName evidence="1">Uncharacterized protein</fullName>
    </submittedName>
</protein>
<name>A0A974NPF5_PERPY</name>
<sequence>MHTTPITSNINQMDKSLSRDFKSGQLVIGKIIKLFPNQKAEVQIGSQKMIAALDVPLRAGEQYWLQVQPGDEQIKLKVLNPTVNGGTKVTAEQILSHLSMPITHEAVSLAKYLIKNELPILKNTLQVAAEWLKTSGDQNQALQVVKAMMVNNLPFVDEVFKALQSQGSSESLYGLLTRLRQELKLTPPTNVTNQLTTLLNEIGEPLQEKLSADGLQKAAALWSNPEASAELRAGAFSLLQLSGFLSEEENTNTVLEKLQVNMSKGEAGESPILKDGQKLLTAYIQSLQSGHRPNAEKLLQAIHTLSGISQGTEPVLLQRPAVLAGNLLHAALSASQQSETILNLLTTNNMVDDAKAKLAALLNNKEPQVTRNLPENVNRAVQHILENDFKYVDLSKGAAAAPFLKEIIRLLGLNMEHALSSQENLAETELTGLKPLLMQLKNESHGAVINELADQVLNRVTAQQLMSHDTGPIQQLFMQIPLPDHQSDLTVEWSGRRTKDGHIDPNYCRILFYLDLAQLKETVVDMQIQNRIVKVSVFNQYATILEQAAHPFVTLLRDKLEQQEYKLSGVVFEEENQRESAAVIPAIRTEVYSRMDIKI</sequence>
<organism evidence="1 2">
    <name type="scientific">Peribacillus psychrosaccharolyticus</name>
    <name type="common">Bacillus psychrosaccharolyticus</name>
    <dbReference type="NCBI Taxonomy" id="1407"/>
    <lineage>
        <taxon>Bacteria</taxon>
        <taxon>Bacillati</taxon>
        <taxon>Bacillota</taxon>
        <taxon>Bacilli</taxon>
        <taxon>Bacillales</taxon>
        <taxon>Bacillaceae</taxon>
        <taxon>Peribacillus</taxon>
    </lineage>
</organism>
<dbReference type="EMBL" id="CP068053">
    <property type="protein sequence ID" value="QQT01562.1"/>
    <property type="molecule type" value="Genomic_DNA"/>
</dbReference>
<dbReference type="AlphaFoldDB" id="A0A974NPF5"/>
<gene>
    <name evidence="1" type="ORF">I6J18_06785</name>
</gene>
<dbReference type="Proteomes" id="UP000595254">
    <property type="component" value="Chromosome"/>
</dbReference>